<dbReference type="EMBL" id="QPKB01000001">
    <property type="protein sequence ID" value="RWR74840.1"/>
    <property type="molecule type" value="Genomic_DNA"/>
</dbReference>
<dbReference type="STRING" id="337451.A0A3S3NTA3"/>
<evidence type="ECO:0000313" key="3">
    <source>
        <dbReference type="EMBL" id="RWR74840.1"/>
    </source>
</evidence>
<keyword evidence="2" id="KW-0472">Membrane</keyword>
<keyword evidence="4" id="KW-1185">Reference proteome</keyword>
<comment type="caution">
    <text evidence="3">The sequence shown here is derived from an EMBL/GenBank/DDBJ whole genome shotgun (WGS) entry which is preliminary data.</text>
</comment>
<feature type="region of interest" description="Disordered" evidence="1">
    <location>
        <begin position="423"/>
        <end position="443"/>
    </location>
</feature>
<feature type="transmembrane region" description="Helical" evidence="2">
    <location>
        <begin position="12"/>
        <end position="30"/>
    </location>
</feature>
<sequence>MEAKMIRGYIRRGSIVLGVGFCSFFLYRLFPSSLVYRFLPSLFGFLVSSSPVIICTAFLLRTLLTFGQQNVPHVKEQEIRTPVSSLRAQSIAGDLVVKKAARVEEKGIKEAGFGKGIEDVYISKGAVIEDYGKEINWEKEIELEKKGLSDDFKGHSNDHHKETAGQWFNVHNDSGSAEDISSPDVSVTDVMPILDELQPLIETKAPIPTLTPQDESDAQESDICSADLVGGVENADEEAQEKAMMTWIVDDNKNVKEIGTLELERNLRLESLIAKRRARKKWMVEAERNLMDFNSNDGMQISLPPRRNPFDPPFDSDETTGLSPIPGSAPSFRVPRFNPFDLPYDQDDELRNPKGENTSQQESAMPLQRDVFFRRYESFTLGASFLGEAKQEKHDFRFRPHFEPEGTGHERKFKKQLSVRRVPKSLTVPASSTTNKEDDNKDLLEQEIPPIGESNSVLNYERIGRESESSEGDLVEIVSNPFDAIEAAPNVGTSNQGEEGVEDGQVEEPVCDSSPSAASISLSNVTAVSETLSDAPPVTVDGGILHGDRESMTGDENETVDMRSNDKGSRVELAKLHSVDENESRSRGVKEVSECNVIQVGTIPEAILGQFSPDVSLSSPVTKSEQGGVMDSKINHQYIEAQVPPSFNRETNLLGLQTGMVEKADAEDNHSIQ</sequence>
<evidence type="ECO:0000256" key="2">
    <source>
        <dbReference type="SAM" id="Phobius"/>
    </source>
</evidence>
<name>A0A3S3NTA3_9MAGN</name>
<dbReference type="PANTHER" id="PTHR33870:SF4">
    <property type="entry name" value="CARDIOMYOPATHY-ASSOCIATED PROTEIN"/>
    <property type="match status" value="1"/>
</dbReference>
<protein>
    <submittedName>
        <fullName evidence="3">Rho GTPase-activating protein gacV-like protein</fullName>
    </submittedName>
</protein>
<dbReference type="PANTHER" id="PTHR33870">
    <property type="entry name" value="CARDIOMYOPATHY-ASSOCIATED PROTEIN"/>
    <property type="match status" value="1"/>
</dbReference>
<keyword evidence="2" id="KW-1133">Transmembrane helix</keyword>
<dbReference type="OrthoDB" id="1908091at2759"/>
<dbReference type="AlphaFoldDB" id="A0A3S3NTA3"/>
<evidence type="ECO:0000256" key="1">
    <source>
        <dbReference type="SAM" id="MobiDB-lite"/>
    </source>
</evidence>
<gene>
    <name evidence="3" type="ORF">CKAN_00318600</name>
</gene>
<evidence type="ECO:0000313" key="4">
    <source>
        <dbReference type="Proteomes" id="UP000283530"/>
    </source>
</evidence>
<accession>A0A3S3NTA3</accession>
<proteinExistence type="predicted"/>
<feature type="region of interest" description="Disordered" evidence="1">
    <location>
        <begin position="533"/>
        <end position="567"/>
    </location>
</feature>
<feature type="region of interest" description="Disordered" evidence="1">
    <location>
        <begin position="296"/>
        <end position="365"/>
    </location>
</feature>
<reference evidence="3 4" key="1">
    <citation type="journal article" date="2019" name="Nat. Plants">
        <title>Stout camphor tree genome fills gaps in understanding of flowering plant genome evolution.</title>
        <authorList>
            <person name="Chaw S.M."/>
            <person name="Liu Y.C."/>
            <person name="Wu Y.W."/>
            <person name="Wang H.Y."/>
            <person name="Lin C.I."/>
            <person name="Wu C.S."/>
            <person name="Ke H.M."/>
            <person name="Chang L.Y."/>
            <person name="Hsu C.Y."/>
            <person name="Yang H.T."/>
            <person name="Sudianto E."/>
            <person name="Hsu M.H."/>
            <person name="Wu K.P."/>
            <person name="Wang L.N."/>
            <person name="Leebens-Mack J.H."/>
            <person name="Tsai I.J."/>
        </authorList>
    </citation>
    <scope>NUCLEOTIDE SEQUENCE [LARGE SCALE GENOMIC DNA]</scope>
    <source>
        <strain evidence="4">cv. Chaw 1501</strain>
        <tissue evidence="3">Young leaves</tissue>
    </source>
</reference>
<organism evidence="3 4">
    <name type="scientific">Cinnamomum micranthum f. kanehirae</name>
    <dbReference type="NCBI Taxonomy" id="337451"/>
    <lineage>
        <taxon>Eukaryota</taxon>
        <taxon>Viridiplantae</taxon>
        <taxon>Streptophyta</taxon>
        <taxon>Embryophyta</taxon>
        <taxon>Tracheophyta</taxon>
        <taxon>Spermatophyta</taxon>
        <taxon>Magnoliopsida</taxon>
        <taxon>Magnoliidae</taxon>
        <taxon>Laurales</taxon>
        <taxon>Lauraceae</taxon>
        <taxon>Cinnamomum</taxon>
    </lineage>
</organism>
<dbReference type="Proteomes" id="UP000283530">
    <property type="component" value="Unassembled WGS sequence"/>
</dbReference>
<keyword evidence="2" id="KW-0812">Transmembrane</keyword>